<comment type="catalytic activity">
    <reaction evidence="16">
        <text>32-hydroxylanosterol + reduced [NADPH--hemoprotein reductase] + O2 = 32-oxolanosterol + oxidized [NADPH--hemoprotein reductase] + 2 H2O + H(+)</text>
        <dbReference type="Rhea" id="RHEA:75107"/>
        <dbReference type="Rhea" id="RHEA-COMP:11964"/>
        <dbReference type="Rhea" id="RHEA-COMP:11965"/>
        <dbReference type="ChEBI" id="CHEBI:15377"/>
        <dbReference type="ChEBI" id="CHEBI:15378"/>
        <dbReference type="ChEBI" id="CHEBI:15379"/>
        <dbReference type="ChEBI" id="CHEBI:57618"/>
        <dbReference type="ChEBI" id="CHEBI:58210"/>
        <dbReference type="ChEBI" id="CHEBI:166681"/>
        <dbReference type="ChEBI" id="CHEBI:166806"/>
    </reaction>
    <physiologicalReaction direction="left-to-right" evidence="16">
        <dbReference type="Rhea" id="RHEA:75108"/>
    </physiologicalReaction>
</comment>
<comment type="catalytic activity">
    <reaction evidence="18">
        <text>lanosterol + 3 reduced [NADPH--hemoprotein reductase] + 3 O2 = 4,4-dimethyl-5alpha-cholesta-8,14,24-trien-3beta-ol + formate + 3 oxidized [NADPH--hemoprotein reductase] + 4 H2O + 4 H(+)</text>
        <dbReference type="Rhea" id="RHEA:25286"/>
        <dbReference type="Rhea" id="RHEA-COMP:11964"/>
        <dbReference type="Rhea" id="RHEA-COMP:11965"/>
        <dbReference type="ChEBI" id="CHEBI:15377"/>
        <dbReference type="ChEBI" id="CHEBI:15378"/>
        <dbReference type="ChEBI" id="CHEBI:15379"/>
        <dbReference type="ChEBI" id="CHEBI:15740"/>
        <dbReference type="ChEBI" id="CHEBI:16521"/>
        <dbReference type="ChEBI" id="CHEBI:17813"/>
        <dbReference type="ChEBI" id="CHEBI:57618"/>
        <dbReference type="ChEBI" id="CHEBI:58210"/>
        <dbReference type="EC" id="1.14.14.154"/>
    </reaction>
    <physiologicalReaction direction="left-to-right" evidence="18">
        <dbReference type="Rhea" id="RHEA:25287"/>
    </physiologicalReaction>
</comment>
<comment type="similarity">
    <text evidence="3 25">Belongs to the cytochrome P450 family.</text>
</comment>
<evidence type="ECO:0000256" key="16">
    <source>
        <dbReference type="ARBA" id="ARBA00047379"/>
    </source>
</evidence>
<evidence type="ECO:0000256" key="3">
    <source>
        <dbReference type="ARBA" id="ARBA00010617"/>
    </source>
</evidence>
<evidence type="ECO:0000256" key="13">
    <source>
        <dbReference type="ARBA" id="ARBA00042983"/>
    </source>
</evidence>
<evidence type="ECO:0000256" key="7">
    <source>
        <dbReference type="ARBA" id="ARBA00023004"/>
    </source>
</evidence>
<dbReference type="InterPro" id="IPR050529">
    <property type="entry name" value="CYP450_sterol_14alpha_dmase"/>
</dbReference>
<comment type="catalytic activity">
    <reaction evidence="17">
        <text>a 14alpha-hydroxymethyl steroid + reduced [NADPH--hemoprotein reductase] + O2 = a 14alpha-formyl steroid + oxidized [NADPH--hemoprotein reductase] + 2 H2O + H(+)</text>
        <dbReference type="Rhea" id="RHEA:68064"/>
        <dbReference type="Rhea" id="RHEA-COMP:11964"/>
        <dbReference type="Rhea" id="RHEA-COMP:11965"/>
        <dbReference type="ChEBI" id="CHEBI:15377"/>
        <dbReference type="ChEBI" id="CHEBI:15378"/>
        <dbReference type="ChEBI" id="CHEBI:15379"/>
        <dbReference type="ChEBI" id="CHEBI:57618"/>
        <dbReference type="ChEBI" id="CHEBI:58210"/>
        <dbReference type="ChEBI" id="CHEBI:176901"/>
        <dbReference type="ChEBI" id="CHEBI:176902"/>
    </reaction>
    <physiologicalReaction direction="left-to-right" evidence="17">
        <dbReference type="Rhea" id="RHEA:68065"/>
    </physiologicalReaction>
</comment>
<evidence type="ECO:0000256" key="26">
    <source>
        <dbReference type="SAM" id="Phobius"/>
    </source>
</evidence>
<dbReference type="PRINTS" id="PR00385">
    <property type="entry name" value="P450"/>
</dbReference>
<dbReference type="GO" id="GO:0097038">
    <property type="term" value="C:perinuclear endoplasmic reticulum"/>
    <property type="evidence" value="ECO:0007669"/>
    <property type="project" value="EnsemblFungi"/>
</dbReference>
<keyword evidence="4 24" id="KW-0349">Heme</keyword>
<accession>A0A1E3Q0M5</accession>
<evidence type="ECO:0000256" key="17">
    <source>
        <dbReference type="ARBA" id="ARBA00047587"/>
    </source>
</evidence>
<evidence type="ECO:0000256" key="2">
    <source>
        <dbReference type="ARBA" id="ARBA00004370"/>
    </source>
</evidence>
<keyword evidence="8 25" id="KW-0503">Monooxygenase</keyword>
<evidence type="ECO:0000256" key="4">
    <source>
        <dbReference type="ARBA" id="ARBA00022617"/>
    </source>
</evidence>
<dbReference type="GO" id="GO:0006696">
    <property type="term" value="P:ergosterol biosynthetic process"/>
    <property type="evidence" value="ECO:0007669"/>
    <property type="project" value="EnsemblFungi"/>
</dbReference>
<dbReference type="STRING" id="675824.A0A1E3Q0M5"/>
<evidence type="ECO:0000256" key="8">
    <source>
        <dbReference type="ARBA" id="ARBA00023033"/>
    </source>
</evidence>
<dbReference type="GO" id="GO:0005506">
    <property type="term" value="F:iron ion binding"/>
    <property type="evidence" value="ECO:0007669"/>
    <property type="project" value="InterPro"/>
</dbReference>
<name>A0A1E3Q0M5_LIPST</name>
<dbReference type="Proteomes" id="UP000094385">
    <property type="component" value="Unassembled WGS sequence"/>
</dbReference>
<keyword evidence="5 24" id="KW-0479">Metal-binding</keyword>
<evidence type="ECO:0000256" key="10">
    <source>
        <dbReference type="ARBA" id="ARBA00037887"/>
    </source>
</evidence>
<keyword evidence="9 26" id="KW-0472">Membrane</keyword>
<keyword evidence="26" id="KW-1133">Transmembrane helix</keyword>
<evidence type="ECO:0000256" key="24">
    <source>
        <dbReference type="PIRSR" id="PIRSR602403-1"/>
    </source>
</evidence>
<proteinExistence type="inferred from homology"/>
<gene>
    <name evidence="27" type="ORF">LIPSTDRAFT_73846</name>
</gene>
<dbReference type="AlphaFoldDB" id="A0A1E3Q0M5"/>
<evidence type="ECO:0000313" key="27">
    <source>
        <dbReference type="EMBL" id="ODQ71221.1"/>
    </source>
</evidence>
<dbReference type="InterPro" id="IPR001128">
    <property type="entry name" value="Cyt_P450"/>
</dbReference>
<dbReference type="SUPFAM" id="SSF48264">
    <property type="entry name" value="Cytochrome P450"/>
    <property type="match status" value="1"/>
</dbReference>
<comment type="subcellular location">
    <subcellularLocation>
        <location evidence="2">Membrane</location>
    </subcellularLocation>
</comment>
<evidence type="ECO:0000256" key="20">
    <source>
        <dbReference type="ARBA" id="ARBA00048479"/>
    </source>
</evidence>
<feature type="transmembrane region" description="Helical" evidence="26">
    <location>
        <begin position="20"/>
        <end position="39"/>
    </location>
</feature>
<dbReference type="GO" id="GO:0020037">
    <property type="term" value="F:heme binding"/>
    <property type="evidence" value="ECO:0007669"/>
    <property type="project" value="InterPro"/>
</dbReference>
<dbReference type="EMBL" id="KV454298">
    <property type="protein sequence ID" value="ODQ71221.1"/>
    <property type="molecule type" value="Genomic_DNA"/>
</dbReference>
<dbReference type="CDD" id="cd11042">
    <property type="entry name" value="CYP51-like"/>
    <property type="match status" value="1"/>
</dbReference>
<keyword evidence="6 25" id="KW-0560">Oxidoreductase</keyword>
<organism evidence="27 28">
    <name type="scientific">Lipomyces starkeyi NRRL Y-11557</name>
    <dbReference type="NCBI Taxonomy" id="675824"/>
    <lineage>
        <taxon>Eukaryota</taxon>
        <taxon>Fungi</taxon>
        <taxon>Dikarya</taxon>
        <taxon>Ascomycota</taxon>
        <taxon>Saccharomycotina</taxon>
        <taxon>Lipomycetes</taxon>
        <taxon>Lipomycetales</taxon>
        <taxon>Lipomycetaceae</taxon>
        <taxon>Lipomyces</taxon>
    </lineage>
</organism>
<dbReference type="GO" id="GO:0016020">
    <property type="term" value="C:membrane"/>
    <property type="evidence" value="ECO:0007669"/>
    <property type="project" value="UniProtKB-SubCell"/>
</dbReference>
<comment type="catalytic activity">
    <reaction evidence="23">
        <text>a 14alpha-formyl steroid + reduced [NADPH--hemoprotein reductase] + O2 = a Delta(14) steroid + formate + oxidized [NADPH--hemoprotein reductase] + H2O + 2 H(+)</text>
        <dbReference type="Rhea" id="RHEA:68068"/>
        <dbReference type="Rhea" id="RHEA-COMP:11964"/>
        <dbReference type="Rhea" id="RHEA-COMP:11965"/>
        <dbReference type="ChEBI" id="CHEBI:15377"/>
        <dbReference type="ChEBI" id="CHEBI:15378"/>
        <dbReference type="ChEBI" id="CHEBI:15379"/>
        <dbReference type="ChEBI" id="CHEBI:15740"/>
        <dbReference type="ChEBI" id="CHEBI:57618"/>
        <dbReference type="ChEBI" id="CHEBI:58210"/>
        <dbReference type="ChEBI" id="CHEBI:138031"/>
        <dbReference type="ChEBI" id="CHEBI:176902"/>
    </reaction>
    <physiologicalReaction direction="left-to-right" evidence="23">
        <dbReference type="Rhea" id="RHEA:68069"/>
    </physiologicalReaction>
</comment>
<evidence type="ECO:0000256" key="19">
    <source>
        <dbReference type="ARBA" id="ARBA00047702"/>
    </source>
</evidence>
<keyword evidence="7 24" id="KW-0408">Iron</keyword>
<protein>
    <recommendedName>
        <fullName evidence="11">sterol 14alpha-demethylase</fullName>
        <ecNumber evidence="11">1.14.14.154</ecNumber>
    </recommendedName>
    <alternativeName>
        <fullName evidence="13">Cytochrome P450 51</fullName>
    </alternativeName>
    <alternativeName>
        <fullName evidence="15">Cytochrome P450-14DM</fullName>
    </alternativeName>
    <alternativeName>
        <fullName evidence="12">Cytochrome P450-LIA1</fullName>
    </alternativeName>
    <alternativeName>
        <fullName evidence="14">Sterol 14-alpha demethylase</fullName>
    </alternativeName>
</protein>
<evidence type="ECO:0000256" key="5">
    <source>
        <dbReference type="ARBA" id="ARBA00022723"/>
    </source>
</evidence>
<evidence type="ECO:0000256" key="23">
    <source>
        <dbReference type="ARBA" id="ARBA00049450"/>
    </source>
</evidence>
<dbReference type="InterPro" id="IPR017972">
    <property type="entry name" value="Cyt_P450_CS"/>
</dbReference>
<comment type="catalytic activity">
    <reaction evidence="22">
        <text>lanosterol + reduced [NADPH--hemoprotein reductase] + O2 = 32-hydroxylanosterol + oxidized [NADPH--hemoprotein reductase] + H2O + H(+)</text>
        <dbReference type="Rhea" id="RHEA:75103"/>
        <dbReference type="Rhea" id="RHEA-COMP:11964"/>
        <dbReference type="Rhea" id="RHEA-COMP:11965"/>
        <dbReference type="ChEBI" id="CHEBI:15377"/>
        <dbReference type="ChEBI" id="CHEBI:15378"/>
        <dbReference type="ChEBI" id="CHEBI:15379"/>
        <dbReference type="ChEBI" id="CHEBI:16521"/>
        <dbReference type="ChEBI" id="CHEBI:57618"/>
        <dbReference type="ChEBI" id="CHEBI:58210"/>
        <dbReference type="ChEBI" id="CHEBI:166806"/>
    </reaction>
    <physiologicalReaction direction="left-to-right" evidence="22">
        <dbReference type="Rhea" id="RHEA:75104"/>
    </physiologicalReaction>
</comment>
<evidence type="ECO:0000256" key="9">
    <source>
        <dbReference type="ARBA" id="ARBA00023136"/>
    </source>
</evidence>
<comment type="cofactor">
    <cofactor evidence="1 24">
        <name>heme</name>
        <dbReference type="ChEBI" id="CHEBI:30413"/>
    </cofactor>
</comment>
<evidence type="ECO:0000256" key="18">
    <source>
        <dbReference type="ARBA" id="ARBA00047670"/>
    </source>
</evidence>
<dbReference type="EC" id="1.14.14.154" evidence="11"/>
<evidence type="ECO:0000256" key="15">
    <source>
        <dbReference type="ARBA" id="ARBA00043156"/>
    </source>
</evidence>
<evidence type="ECO:0000256" key="6">
    <source>
        <dbReference type="ARBA" id="ARBA00023002"/>
    </source>
</evidence>
<reference evidence="27 28" key="1">
    <citation type="journal article" date="2016" name="Proc. Natl. Acad. Sci. U.S.A.">
        <title>Comparative genomics of biotechnologically important yeasts.</title>
        <authorList>
            <person name="Riley R."/>
            <person name="Haridas S."/>
            <person name="Wolfe K.H."/>
            <person name="Lopes M.R."/>
            <person name="Hittinger C.T."/>
            <person name="Goeker M."/>
            <person name="Salamov A.A."/>
            <person name="Wisecaver J.H."/>
            <person name="Long T.M."/>
            <person name="Calvey C.H."/>
            <person name="Aerts A.L."/>
            <person name="Barry K.W."/>
            <person name="Choi C."/>
            <person name="Clum A."/>
            <person name="Coughlan A.Y."/>
            <person name="Deshpande S."/>
            <person name="Douglass A.P."/>
            <person name="Hanson S.J."/>
            <person name="Klenk H.-P."/>
            <person name="LaButti K.M."/>
            <person name="Lapidus A."/>
            <person name="Lindquist E.A."/>
            <person name="Lipzen A.M."/>
            <person name="Meier-Kolthoff J.P."/>
            <person name="Ohm R.A."/>
            <person name="Otillar R.P."/>
            <person name="Pangilinan J.L."/>
            <person name="Peng Y."/>
            <person name="Rokas A."/>
            <person name="Rosa C.A."/>
            <person name="Scheuner C."/>
            <person name="Sibirny A.A."/>
            <person name="Slot J.C."/>
            <person name="Stielow J.B."/>
            <person name="Sun H."/>
            <person name="Kurtzman C.P."/>
            <person name="Blackwell M."/>
            <person name="Grigoriev I.V."/>
            <person name="Jeffries T.W."/>
        </authorList>
    </citation>
    <scope>NUCLEOTIDE SEQUENCE [LARGE SCALE GENOMIC DNA]</scope>
    <source>
        <strain evidence="27 28">NRRL Y-11557</strain>
    </source>
</reference>
<evidence type="ECO:0000256" key="25">
    <source>
        <dbReference type="RuleBase" id="RU000461"/>
    </source>
</evidence>
<dbReference type="OrthoDB" id="1055148at2759"/>
<sequence length="523" mass="59080">MSILSCDSLAGLVQIPLGHLVLAGMATFVVVAIVVNVLSQILFRDPNRPPVVFHWIPFFGSAISYGMDPYKFFDDNRKKFGDVYTFVLLGRKVTVALGPKGNDFVLNAKLSDVSAEDAYTHLTTPVFGNGVIYDCPNHRLMEQKKFAKSSFTVPAFRSYVPIIVEEVRKYWLKSPQFFSQDPNRVSASAHLMTAMPELTIFTASRTLQGKAIRAKFDESFADLYHDLDRGFTPIHFVFPHIPIPATFRRNAAQKKVSDTYMDVIRDRRQRGDFSDFDVINAYLKDAIYKDGVRMTDREIANMQIGILMGGQHTSSATSAWALLHLGADPELREALYREQIEVCGESLPDLTYENLQSMPLLNYTIRETLRMHPPLHSLMRKVRSDLAIEGTHYVVPKGYYVLASPGVPMMDSTYFKNPTTFQPSRWAETKNEINLDDSAEGVTISKGAKSPYLPFGAGRHRCIGEQFAYVQLGTILSMFIREFTWTLPEGRGVPKPDYTSMVTLPSEPSNIIWTRRKISEKKP</sequence>
<comment type="catalytic activity">
    <reaction evidence="19">
        <text>a 14alpha-methyl steroid + 3 reduced [NADPH--hemoprotein reductase] + 3 O2 = a Delta(14) steroid + formate + 3 oxidized [NADPH--hemoprotein reductase] + 4 H2O + 4 H(+)</text>
        <dbReference type="Rhea" id="RHEA:54028"/>
        <dbReference type="Rhea" id="RHEA-COMP:11964"/>
        <dbReference type="Rhea" id="RHEA-COMP:11965"/>
        <dbReference type="ChEBI" id="CHEBI:15377"/>
        <dbReference type="ChEBI" id="CHEBI:15378"/>
        <dbReference type="ChEBI" id="CHEBI:15379"/>
        <dbReference type="ChEBI" id="CHEBI:15740"/>
        <dbReference type="ChEBI" id="CHEBI:57618"/>
        <dbReference type="ChEBI" id="CHEBI:58210"/>
        <dbReference type="ChEBI" id="CHEBI:138029"/>
        <dbReference type="ChEBI" id="CHEBI:138031"/>
        <dbReference type="EC" id="1.14.14.154"/>
    </reaction>
    <physiologicalReaction direction="left-to-right" evidence="19">
        <dbReference type="Rhea" id="RHEA:54029"/>
    </physiologicalReaction>
</comment>
<dbReference type="InterPro" id="IPR002403">
    <property type="entry name" value="Cyt_P450_E_grp-IV"/>
</dbReference>
<evidence type="ECO:0000256" key="11">
    <source>
        <dbReference type="ARBA" id="ARBA00038974"/>
    </source>
</evidence>
<evidence type="ECO:0000313" key="28">
    <source>
        <dbReference type="Proteomes" id="UP000094385"/>
    </source>
</evidence>
<comment type="catalytic activity">
    <reaction evidence="21">
        <text>a 14alpha-methyl steroid + reduced [NADPH--hemoprotein reductase] + O2 = a 14alpha-hydroxymethyl steroid + oxidized [NADPH--hemoprotein reductase] + H2O + H(+)</text>
        <dbReference type="Rhea" id="RHEA:68060"/>
        <dbReference type="Rhea" id="RHEA-COMP:11964"/>
        <dbReference type="Rhea" id="RHEA-COMP:11965"/>
        <dbReference type="ChEBI" id="CHEBI:15377"/>
        <dbReference type="ChEBI" id="CHEBI:15378"/>
        <dbReference type="ChEBI" id="CHEBI:15379"/>
        <dbReference type="ChEBI" id="CHEBI:57618"/>
        <dbReference type="ChEBI" id="CHEBI:58210"/>
        <dbReference type="ChEBI" id="CHEBI:138029"/>
        <dbReference type="ChEBI" id="CHEBI:176901"/>
    </reaction>
    <physiologicalReaction direction="left-to-right" evidence="21">
        <dbReference type="Rhea" id="RHEA:68061"/>
    </physiologicalReaction>
</comment>
<dbReference type="FunFam" id="1.10.630.10:FF:000033">
    <property type="entry name" value="14-alpha sterol demethylase"/>
    <property type="match status" value="1"/>
</dbReference>
<evidence type="ECO:0000256" key="12">
    <source>
        <dbReference type="ARBA" id="ARBA00042513"/>
    </source>
</evidence>
<dbReference type="Gene3D" id="1.10.630.10">
    <property type="entry name" value="Cytochrome P450"/>
    <property type="match status" value="1"/>
</dbReference>
<dbReference type="Pfam" id="PF00067">
    <property type="entry name" value="p450"/>
    <property type="match status" value="1"/>
</dbReference>
<keyword evidence="26" id="KW-0812">Transmembrane</keyword>
<dbReference type="GO" id="GO:0008398">
    <property type="term" value="F:sterol 14-demethylase activity"/>
    <property type="evidence" value="ECO:0007669"/>
    <property type="project" value="UniProtKB-EC"/>
</dbReference>
<feature type="binding site" description="axial binding residue" evidence="24">
    <location>
        <position position="462"/>
    </location>
    <ligand>
        <name>heme</name>
        <dbReference type="ChEBI" id="CHEBI:30413"/>
    </ligand>
    <ligandPart>
        <name>Fe</name>
        <dbReference type="ChEBI" id="CHEBI:18248"/>
    </ligandPart>
</feature>
<dbReference type="GO" id="GO:0032541">
    <property type="term" value="C:cortical endoplasmic reticulum"/>
    <property type="evidence" value="ECO:0007669"/>
    <property type="project" value="EnsemblFungi"/>
</dbReference>
<comment type="pathway">
    <text evidence="10">Steroid biosynthesis; zymosterol biosynthesis; zymosterol from lanosterol: step 1/6.</text>
</comment>
<keyword evidence="28" id="KW-1185">Reference proteome</keyword>
<dbReference type="InterPro" id="IPR036396">
    <property type="entry name" value="Cyt_P450_sf"/>
</dbReference>
<dbReference type="PRINTS" id="PR00465">
    <property type="entry name" value="EP450IV"/>
</dbReference>
<evidence type="ECO:0000256" key="22">
    <source>
        <dbReference type="ARBA" id="ARBA00049163"/>
    </source>
</evidence>
<dbReference type="PROSITE" id="PS00086">
    <property type="entry name" value="CYTOCHROME_P450"/>
    <property type="match status" value="1"/>
</dbReference>
<feature type="transmembrane region" description="Helical" evidence="26">
    <location>
        <begin position="51"/>
        <end position="67"/>
    </location>
</feature>
<evidence type="ECO:0000256" key="21">
    <source>
        <dbReference type="ARBA" id="ARBA00048866"/>
    </source>
</evidence>
<comment type="catalytic activity">
    <reaction evidence="20">
        <text>32-oxolanosterol + reduced [NADPH--hemoprotein reductase] + O2 = 4,4-dimethyl-5alpha-cholesta-8,14,24-trien-3beta-ol + formate + oxidized [NADPH--hemoprotein reductase] + H2O + 2 H(+)</text>
        <dbReference type="Rhea" id="RHEA:75111"/>
        <dbReference type="Rhea" id="RHEA-COMP:11964"/>
        <dbReference type="Rhea" id="RHEA-COMP:11965"/>
        <dbReference type="ChEBI" id="CHEBI:15377"/>
        <dbReference type="ChEBI" id="CHEBI:15378"/>
        <dbReference type="ChEBI" id="CHEBI:15379"/>
        <dbReference type="ChEBI" id="CHEBI:15740"/>
        <dbReference type="ChEBI" id="CHEBI:17813"/>
        <dbReference type="ChEBI" id="CHEBI:57618"/>
        <dbReference type="ChEBI" id="CHEBI:58210"/>
        <dbReference type="ChEBI" id="CHEBI:166681"/>
    </reaction>
    <physiologicalReaction direction="left-to-right" evidence="20">
        <dbReference type="Rhea" id="RHEA:75112"/>
    </physiologicalReaction>
</comment>
<dbReference type="PANTHER" id="PTHR24304">
    <property type="entry name" value="CYTOCHROME P450 FAMILY 7"/>
    <property type="match status" value="1"/>
</dbReference>
<dbReference type="PANTHER" id="PTHR24304:SF2">
    <property type="entry name" value="24-HYDROXYCHOLESTEROL 7-ALPHA-HYDROXYLASE"/>
    <property type="match status" value="1"/>
</dbReference>
<evidence type="ECO:0000256" key="14">
    <source>
        <dbReference type="ARBA" id="ARBA00043106"/>
    </source>
</evidence>
<evidence type="ECO:0000256" key="1">
    <source>
        <dbReference type="ARBA" id="ARBA00001971"/>
    </source>
</evidence>